<protein>
    <submittedName>
        <fullName evidence="1">Uncharacterized protein</fullName>
    </submittedName>
</protein>
<name>A0A151WNN2_9HYME</name>
<evidence type="ECO:0000313" key="1">
    <source>
        <dbReference type="EMBL" id="KYQ49430.1"/>
    </source>
</evidence>
<keyword evidence="2" id="KW-1185">Reference proteome</keyword>
<dbReference type="AlphaFoldDB" id="A0A151WNN2"/>
<evidence type="ECO:0000313" key="2">
    <source>
        <dbReference type="Proteomes" id="UP000075809"/>
    </source>
</evidence>
<reference evidence="1 2" key="1">
    <citation type="submission" date="2015-09" db="EMBL/GenBank/DDBJ databases">
        <title>Trachymyrmex zeteki WGS genome.</title>
        <authorList>
            <person name="Nygaard S."/>
            <person name="Hu H."/>
            <person name="Boomsma J."/>
            <person name="Zhang G."/>
        </authorList>
    </citation>
    <scope>NUCLEOTIDE SEQUENCE [LARGE SCALE GENOMIC DNA]</scope>
    <source>
        <strain evidence="1">Tzet28-1</strain>
        <tissue evidence="1">Whole body</tissue>
    </source>
</reference>
<dbReference type="EMBL" id="KQ982907">
    <property type="protein sequence ID" value="KYQ49430.1"/>
    <property type="molecule type" value="Genomic_DNA"/>
</dbReference>
<organism evidence="1 2">
    <name type="scientific">Mycetomoellerius zeteki</name>
    <dbReference type="NCBI Taxonomy" id="64791"/>
    <lineage>
        <taxon>Eukaryota</taxon>
        <taxon>Metazoa</taxon>
        <taxon>Ecdysozoa</taxon>
        <taxon>Arthropoda</taxon>
        <taxon>Hexapoda</taxon>
        <taxon>Insecta</taxon>
        <taxon>Pterygota</taxon>
        <taxon>Neoptera</taxon>
        <taxon>Endopterygota</taxon>
        <taxon>Hymenoptera</taxon>
        <taxon>Apocrita</taxon>
        <taxon>Aculeata</taxon>
        <taxon>Formicoidea</taxon>
        <taxon>Formicidae</taxon>
        <taxon>Myrmicinae</taxon>
        <taxon>Mycetomoellerius</taxon>
    </lineage>
</organism>
<sequence>MINVLYVFQDMLKSRVRRQDSSSQSGQLIDSIFNIPITAIRQTASAIQIISPGNTQRIDSIVKIPVSTLQAVGTLVKTTREQGQQIPDNIQARQERRERILALKEQKRKRKEEIQNQRLLQQQLKRTVRHHKDPLGLNALSDLLVGHHVGGLLGHHSGLGGIHRDGHLGNRPQHTYEVHEDINEDTSFSWHGLTAGFGTFTGIRPSSTSIKIENKVAPKEKIKNKLAHGEYDDPLENKIAPRNGRVAFVQ</sequence>
<proteinExistence type="predicted"/>
<dbReference type="Proteomes" id="UP000075809">
    <property type="component" value="Unassembled WGS sequence"/>
</dbReference>
<gene>
    <name evidence="1" type="ORF">ALC60_11536</name>
</gene>
<accession>A0A151WNN2</accession>